<keyword evidence="3" id="KW-1185">Reference proteome</keyword>
<dbReference type="InterPro" id="IPR036291">
    <property type="entry name" value="NAD(P)-bd_dom_sf"/>
</dbReference>
<comment type="similarity">
    <text evidence="1">Belongs to the short-chain dehydrogenases/reductases (SDR) family.</text>
</comment>
<dbReference type="PRINTS" id="PR00080">
    <property type="entry name" value="SDRFAMILY"/>
</dbReference>
<comment type="caution">
    <text evidence="2">The sequence shown here is derived from an EMBL/GenBank/DDBJ whole genome shotgun (WGS) entry which is preliminary data.</text>
</comment>
<dbReference type="PANTHER" id="PTHR42760">
    <property type="entry name" value="SHORT-CHAIN DEHYDROGENASES/REDUCTASES FAMILY MEMBER"/>
    <property type="match status" value="1"/>
</dbReference>
<organism evidence="2 3">
    <name type="scientific">Cylindrotheca closterium</name>
    <dbReference type="NCBI Taxonomy" id="2856"/>
    <lineage>
        <taxon>Eukaryota</taxon>
        <taxon>Sar</taxon>
        <taxon>Stramenopiles</taxon>
        <taxon>Ochrophyta</taxon>
        <taxon>Bacillariophyta</taxon>
        <taxon>Bacillariophyceae</taxon>
        <taxon>Bacillariophycidae</taxon>
        <taxon>Bacillariales</taxon>
        <taxon>Bacillariaceae</taxon>
        <taxon>Cylindrotheca</taxon>
    </lineage>
</organism>
<evidence type="ECO:0000313" key="2">
    <source>
        <dbReference type="EMBL" id="CAJ1954800.1"/>
    </source>
</evidence>
<evidence type="ECO:0000313" key="3">
    <source>
        <dbReference type="Proteomes" id="UP001295423"/>
    </source>
</evidence>
<dbReference type="PANTHER" id="PTHR42760:SF40">
    <property type="entry name" value="3-OXOACYL-[ACYL-CARRIER-PROTEIN] REDUCTASE, CHLOROPLASTIC"/>
    <property type="match status" value="1"/>
</dbReference>
<protein>
    <submittedName>
        <fullName evidence="2">Uncharacterized protein</fullName>
    </submittedName>
</protein>
<dbReference type="EMBL" id="CAKOGP040001870">
    <property type="protein sequence ID" value="CAJ1954800.1"/>
    <property type="molecule type" value="Genomic_DNA"/>
</dbReference>
<dbReference type="Proteomes" id="UP001295423">
    <property type="component" value="Unassembled WGS sequence"/>
</dbReference>
<dbReference type="PRINTS" id="PR00081">
    <property type="entry name" value="GDHRDH"/>
</dbReference>
<dbReference type="InterPro" id="IPR002347">
    <property type="entry name" value="SDR_fam"/>
</dbReference>
<dbReference type="SUPFAM" id="SSF51735">
    <property type="entry name" value="NAD(P)-binding Rossmann-fold domains"/>
    <property type="match status" value="1"/>
</dbReference>
<accession>A0AAD2FWS0</accession>
<dbReference type="AlphaFoldDB" id="A0AAD2FWS0"/>
<dbReference type="FunFam" id="3.40.50.720:FF:000084">
    <property type="entry name" value="Short-chain dehydrogenase reductase"/>
    <property type="match status" value="1"/>
</dbReference>
<dbReference type="GO" id="GO:0016616">
    <property type="term" value="F:oxidoreductase activity, acting on the CH-OH group of donors, NAD or NADP as acceptor"/>
    <property type="evidence" value="ECO:0007669"/>
    <property type="project" value="TreeGrafter"/>
</dbReference>
<evidence type="ECO:0000256" key="1">
    <source>
        <dbReference type="ARBA" id="ARBA00006484"/>
    </source>
</evidence>
<name>A0AAD2FWS0_9STRA</name>
<proteinExistence type="inferred from homology"/>
<reference evidence="2" key="1">
    <citation type="submission" date="2023-08" db="EMBL/GenBank/DDBJ databases">
        <authorList>
            <person name="Audoor S."/>
            <person name="Bilcke G."/>
        </authorList>
    </citation>
    <scope>NUCLEOTIDE SEQUENCE</scope>
</reference>
<sequence length="274" mass="29020">MTTVNKASSAFLSKFLGLERKVALVTGSTAGLGRSMAEVLLQAGCTVFINGRNQERTQAAVDEIAKLVPGEKNRVFAATGDTSDIEAATAIVEEIKSKVGSLDVLVNNAGINLAEGTFEEQYSPEEWDKINKVNIQGPMNMSREALPLLKLSPAGRIINVSSMIAHVGNGENSLYTMTKGAMLAHTRSLAADMAGKEDSQNLTVNSVSPGIFMTDMNAKFTEEKDKLATVEATVPMQRLGRPEELAGAVLYLASDAASYTMGADVLVDGGFVAV</sequence>
<dbReference type="CDD" id="cd05233">
    <property type="entry name" value="SDR_c"/>
    <property type="match status" value="1"/>
</dbReference>
<dbReference type="GO" id="GO:0030497">
    <property type="term" value="P:fatty acid elongation"/>
    <property type="evidence" value="ECO:0007669"/>
    <property type="project" value="TreeGrafter"/>
</dbReference>
<dbReference type="Pfam" id="PF13561">
    <property type="entry name" value="adh_short_C2"/>
    <property type="match status" value="1"/>
</dbReference>
<gene>
    <name evidence="2" type="ORF">CYCCA115_LOCUS15392</name>
</gene>
<dbReference type="Gene3D" id="3.40.50.720">
    <property type="entry name" value="NAD(P)-binding Rossmann-like Domain"/>
    <property type="match status" value="1"/>
</dbReference>